<evidence type="ECO:0000313" key="1">
    <source>
        <dbReference type="EMBL" id="QNO15320.1"/>
    </source>
</evidence>
<gene>
    <name evidence="1" type="ORF">HYG86_11360</name>
</gene>
<accession>A0A7G9W9F8</accession>
<dbReference type="RefSeq" id="WP_213165684.1">
    <property type="nucleotide sequence ID" value="NZ_CP058559.1"/>
</dbReference>
<dbReference type="Proteomes" id="UP000516160">
    <property type="component" value="Chromosome"/>
</dbReference>
<organism evidence="1 2">
    <name type="scientific">Alkalicella caledoniensis</name>
    <dbReference type="NCBI Taxonomy" id="2731377"/>
    <lineage>
        <taxon>Bacteria</taxon>
        <taxon>Bacillati</taxon>
        <taxon>Bacillota</taxon>
        <taxon>Clostridia</taxon>
        <taxon>Eubacteriales</taxon>
        <taxon>Proteinivoracaceae</taxon>
        <taxon>Alkalicella</taxon>
    </lineage>
</organism>
<reference evidence="1 2" key="1">
    <citation type="submission" date="2020-07" db="EMBL/GenBank/DDBJ databases">
        <title>Alkalicella. sp. LB2 genome.</title>
        <authorList>
            <person name="Postec A."/>
            <person name="Quemeneur M."/>
        </authorList>
    </citation>
    <scope>NUCLEOTIDE SEQUENCE [LARGE SCALE GENOMIC DNA]</scope>
    <source>
        <strain evidence="1 2">LB2</strain>
    </source>
</reference>
<evidence type="ECO:0000313" key="2">
    <source>
        <dbReference type="Proteomes" id="UP000516160"/>
    </source>
</evidence>
<name>A0A7G9W9F8_ALKCA</name>
<dbReference type="KEGG" id="acae:HYG86_11360"/>
<keyword evidence="2" id="KW-1185">Reference proteome</keyword>
<protein>
    <submittedName>
        <fullName evidence="1">Uncharacterized protein</fullName>
    </submittedName>
</protein>
<proteinExistence type="predicted"/>
<dbReference type="AlphaFoldDB" id="A0A7G9W9F8"/>
<sequence length="93" mass="10714">MKNLEQAYYDFVEDNRFPEVQKLDNKLDKRLQELLTEKDFDEIYEITAELGGLNMATGFKAGYAEGMKAALELLATGDFDKFVFCRDKDEATE</sequence>
<dbReference type="EMBL" id="CP058559">
    <property type="protein sequence ID" value="QNO15320.1"/>
    <property type="molecule type" value="Genomic_DNA"/>
</dbReference>